<keyword evidence="4" id="KW-0519">Myristate</keyword>
<evidence type="ECO:0000256" key="4">
    <source>
        <dbReference type="ARBA" id="ARBA00022707"/>
    </source>
</evidence>
<dbReference type="EMBL" id="JTDE01002074">
    <property type="protein sequence ID" value="KAF7257898.1"/>
    <property type="molecule type" value="Genomic_DNA"/>
</dbReference>
<evidence type="ECO:0000256" key="3">
    <source>
        <dbReference type="ARBA" id="ARBA00022553"/>
    </source>
</evidence>
<keyword evidence="6" id="KW-0333">Golgi apparatus</keyword>
<evidence type="ECO:0000256" key="5">
    <source>
        <dbReference type="ARBA" id="ARBA00022737"/>
    </source>
</evidence>
<dbReference type="SUPFAM" id="SSF50156">
    <property type="entry name" value="PDZ domain-like"/>
    <property type="match status" value="2"/>
</dbReference>
<dbReference type="GO" id="GO:0000139">
    <property type="term" value="C:Golgi membrane"/>
    <property type="evidence" value="ECO:0007669"/>
    <property type="project" value="UniProtKB-SubCell"/>
</dbReference>
<evidence type="ECO:0000256" key="1">
    <source>
        <dbReference type="ARBA" id="ARBA00004394"/>
    </source>
</evidence>
<feature type="domain" description="PDZ GRASP-type" evidence="10">
    <location>
        <begin position="15"/>
        <end position="105"/>
    </location>
</feature>
<evidence type="ECO:0000313" key="12">
    <source>
        <dbReference type="Proteomes" id="UP000822476"/>
    </source>
</evidence>
<evidence type="ECO:0000256" key="2">
    <source>
        <dbReference type="ARBA" id="ARBA00007144"/>
    </source>
</evidence>
<dbReference type="AlphaFoldDB" id="A0A8S9Z1N5"/>
<keyword evidence="9" id="KW-0862">Zinc</keyword>
<dbReference type="Gene3D" id="2.30.42.10">
    <property type="match status" value="2"/>
</dbReference>
<name>A0A8S9Z1N5_9TREM</name>
<evidence type="ECO:0000256" key="9">
    <source>
        <dbReference type="PIRSR" id="PIRSR607583-1"/>
    </source>
</evidence>
<protein>
    <recommendedName>
        <fullName evidence="10">PDZ GRASP-type domain-containing protein</fullName>
    </recommendedName>
</protein>
<dbReference type="InterPro" id="IPR007583">
    <property type="entry name" value="GRASP55_65"/>
</dbReference>
<dbReference type="GO" id="GO:0046872">
    <property type="term" value="F:metal ion binding"/>
    <property type="evidence" value="ECO:0007669"/>
    <property type="project" value="UniProtKB-KW"/>
</dbReference>
<dbReference type="PANTHER" id="PTHR12893:SF0">
    <property type="entry name" value="GRASP65"/>
    <property type="match status" value="1"/>
</dbReference>
<organism evidence="11 12">
    <name type="scientific">Paragonimus skrjabini miyazakii</name>
    <dbReference type="NCBI Taxonomy" id="59628"/>
    <lineage>
        <taxon>Eukaryota</taxon>
        <taxon>Metazoa</taxon>
        <taxon>Spiralia</taxon>
        <taxon>Lophotrochozoa</taxon>
        <taxon>Platyhelminthes</taxon>
        <taxon>Trematoda</taxon>
        <taxon>Digenea</taxon>
        <taxon>Plagiorchiida</taxon>
        <taxon>Troglotremata</taxon>
        <taxon>Troglotrematidae</taxon>
        <taxon>Paragonimus</taxon>
    </lineage>
</organism>
<gene>
    <name evidence="11" type="ORF">EG68_04809</name>
</gene>
<comment type="similarity">
    <text evidence="2">Belongs to the GORASP family.</text>
</comment>
<evidence type="ECO:0000256" key="6">
    <source>
        <dbReference type="ARBA" id="ARBA00023034"/>
    </source>
</evidence>
<dbReference type="InterPro" id="IPR036034">
    <property type="entry name" value="PDZ_sf"/>
</dbReference>
<dbReference type="Pfam" id="PF04495">
    <property type="entry name" value="GRASP55_65"/>
    <property type="match status" value="1"/>
</dbReference>
<dbReference type="FunFam" id="2.30.42.10:FF:000026">
    <property type="entry name" value="Golgi reassembly stacking protein 2"/>
    <property type="match status" value="1"/>
</dbReference>
<dbReference type="Proteomes" id="UP000822476">
    <property type="component" value="Unassembled WGS sequence"/>
</dbReference>
<dbReference type="InterPro" id="IPR024958">
    <property type="entry name" value="GRASP_PDZ"/>
</dbReference>
<evidence type="ECO:0000313" key="11">
    <source>
        <dbReference type="EMBL" id="KAF7257898.1"/>
    </source>
</evidence>
<feature type="domain" description="PDZ GRASP-type" evidence="10">
    <location>
        <begin position="111"/>
        <end position="199"/>
    </location>
</feature>
<dbReference type="GO" id="GO:0007030">
    <property type="term" value="P:Golgi organization"/>
    <property type="evidence" value="ECO:0007669"/>
    <property type="project" value="TreeGrafter"/>
</dbReference>
<keyword evidence="3" id="KW-0597">Phosphoprotein</keyword>
<keyword evidence="9" id="KW-0479">Metal-binding</keyword>
<keyword evidence="5" id="KW-0677">Repeat</keyword>
<dbReference type="OrthoDB" id="3318at2759"/>
<comment type="caution">
    <text evidence="11">The sequence shown here is derived from an EMBL/GenBank/DDBJ whole genome shotgun (WGS) entry which is preliminary data.</text>
</comment>
<keyword evidence="8" id="KW-0449">Lipoprotein</keyword>
<proteinExistence type="inferred from homology"/>
<sequence length="430" mass="46242">MGGAASYPVPGGGTSGYHVLRVQEGSPGHKAGLEAFFDFIVSIDNTRLEEDNDTIKELLQNNKDKPVRCLVYSSKTQLCREVLLTPNTSWGGQGLLGVSIRYCSFEKANENVWHVLDVEPKSPADLAGLTPYSDYIIGCDSVLNGRDDFYDMIEAADGQQVRLYVYNTETDSCREVKLCPNSNWGGNGLLGCDIGYGYLHRIPVCRSLRGTDTTSAEDFMLKPTNPDATNIATSQASQCPPPSYDRSIPPGTPNSYSEVPLMAPTPASAYFSSTTIGSVNGTSPTTFVSTVPSTSNTCVPTCHIPAPAPLPAGLVHLSPLLDSSRISAGTGSISQASFPKVLDPPKPLAPQFSPDLLQSSTTDFSSNQPPATAVISLPGMPPLDVSMPPLSRKFYNFTLHQLPPNIGVLNFHSSLKVTLNRVRYLSFNPF</sequence>
<dbReference type="FunFam" id="2.30.42.10:FF:000056">
    <property type="entry name" value="Golgi reassembly-stacking protein 2 isoform 1"/>
    <property type="match status" value="1"/>
</dbReference>
<evidence type="ECO:0000256" key="7">
    <source>
        <dbReference type="ARBA" id="ARBA00023136"/>
    </source>
</evidence>
<keyword evidence="7" id="KW-0472">Membrane</keyword>
<keyword evidence="12" id="KW-1185">Reference proteome</keyword>
<comment type="subcellular location">
    <subcellularLocation>
        <location evidence="1">Golgi apparatus membrane</location>
    </subcellularLocation>
</comment>
<feature type="binding site" evidence="9">
    <location>
        <position position="18"/>
    </location>
    <ligand>
        <name>Zn(2+)</name>
        <dbReference type="ChEBI" id="CHEBI:29105"/>
    </ligand>
</feature>
<feature type="binding site" evidence="9">
    <location>
        <position position="103"/>
    </location>
    <ligand>
        <name>Zn(2+)</name>
        <dbReference type="ChEBI" id="CHEBI:29105"/>
    </ligand>
</feature>
<evidence type="ECO:0000256" key="8">
    <source>
        <dbReference type="ARBA" id="ARBA00023288"/>
    </source>
</evidence>
<dbReference type="PANTHER" id="PTHR12893">
    <property type="entry name" value="GOLGI REASSEMBLY STACKING PROTEIN GRASP"/>
    <property type="match status" value="1"/>
</dbReference>
<accession>A0A8S9Z1N5</accession>
<dbReference type="PROSITE" id="PS51865">
    <property type="entry name" value="PDZ_GRASP"/>
    <property type="match status" value="2"/>
</dbReference>
<reference evidence="11" key="1">
    <citation type="submission" date="2019-07" db="EMBL/GenBank/DDBJ databases">
        <title>Annotation for the trematode Paragonimus miyazaki's.</title>
        <authorList>
            <person name="Choi Y.-J."/>
        </authorList>
    </citation>
    <scope>NUCLEOTIDE SEQUENCE</scope>
    <source>
        <strain evidence="11">Japan</strain>
    </source>
</reference>
<evidence type="ECO:0000259" key="10">
    <source>
        <dbReference type="PROSITE" id="PS51865"/>
    </source>
</evidence>